<name>A0A3P5XG52_9BACL</name>
<dbReference type="Proteomes" id="UP000270468">
    <property type="component" value="Unassembled WGS sequence"/>
</dbReference>
<evidence type="ECO:0000313" key="1">
    <source>
        <dbReference type="EMBL" id="VDC33768.1"/>
    </source>
</evidence>
<dbReference type="EMBL" id="UXAV01000062">
    <property type="protein sequence ID" value="VDC33768.1"/>
    <property type="molecule type" value="Genomic_DNA"/>
</dbReference>
<protein>
    <recommendedName>
        <fullName evidence="3">EVE domain-containing protein</fullName>
    </recommendedName>
</protein>
<evidence type="ECO:0000313" key="2">
    <source>
        <dbReference type="Proteomes" id="UP000270468"/>
    </source>
</evidence>
<dbReference type="AlphaFoldDB" id="A0A3P5XG52"/>
<keyword evidence="2" id="KW-1185">Reference proteome</keyword>
<proteinExistence type="predicted"/>
<dbReference type="OrthoDB" id="6659686at2"/>
<dbReference type="RefSeq" id="WP_124071847.1">
    <property type="nucleotide sequence ID" value="NZ_CBCRXF010000025.1"/>
</dbReference>
<gene>
    <name evidence="1" type="ORF">FILTAD_03038</name>
</gene>
<evidence type="ECO:0008006" key="3">
    <source>
        <dbReference type="Google" id="ProtNLM"/>
    </source>
</evidence>
<reference evidence="1 2" key="1">
    <citation type="submission" date="2018-11" db="EMBL/GenBank/DDBJ databases">
        <authorList>
            <person name="Criscuolo A."/>
        </authorList>
    </citation>
    <scope>NUCLEOTIDE SEQUENCE [LARGE SCALE GENOMIC DNA]</scope>
    <source>
        <strain evidence="1">ATB-66</strain>
    </source>
</reference>
<accession>A0A3P5XG52</accession>
<sequence length="138" mass="16000">MPKVYLVNMNKTNNVQNVTEMINEEKVAAYYTPWKYFIDEIEAGDIIYLYSNGSGIIARGIATGIVELRDIGNHVDMEHYMHLERFETLEASLPSAKITEIAKAMTDEDYTIKFNQTMIHLPYFIGLKVWQHITKYCL</sequence>
<organism evidence="1 2">
    <name type="scientific">Filibacter tadaridae</name>
    <dbReference type="NCBI Taxonomy" id="2483811"/>
    <lineage>
        <taxon>Bacteria</taxon>
        <taxon>Bacillati</taxon>
        <taxon>Bacillota</taxon>
        <taxon>Bacilli</taxon>
        <taxon>Bacillales</taxon>
        <taxon>Caryophanaceae</taxon>
        <taxon>Filibacter</taxon>
    </lineage>
</organism>